<comment type="caution">
    <text evidence="1">The sequence shown here is derived from an EMBL/GenBank/DDBJ whole genome shotgun (WGS) entry which is preliminary data.</text>
</comment>
<keyword evidence="2" id="KW-1185">Reference proteome</keyword>
<evidence type="ECO:0000313" key="2">
    <source>
        <dbReference type="Proteomes" id="UP000308886"/>
    </source>
</evidence>
<keyword evidence="1" id="KW-0808">Transferase</keyword>
<protein>
    <submittedName>
        <fullName evidence="1">Dephospho-CoA kinase</fullName>
        <ecNumber evidence="1">2.7.1.24</ecNumber>
    </submittedName>
</protein>
<proteinExistence type="predicted"/>
<dbReference type="EC" id="2.7.1.24" evidence="1"/>
<name>A0AC61QS24_9BACT</name>
<dbReference type="Proteomes" id="UP000308886">
    <property type="component" value="Unassembled WGS sequence"/>
</dbReference>
<dbReference type="EMBL" id="SRZC01000006">
    <property type="protein sequence ID" value="TGX83046.1"/>
    <property type="molecule type" value="Genomic_DNA"/>
</dbReference>
<reference evidence="1" key="1">
    <citation type="submission" date="2019-04" db="EMBL/GenBank/DDBJ databases">
        <title>Microbes associate with the intestines of laboratory mice.</title>
        <authorList>
            <person name="Navarre W."/>
            <person name="Wong E."/>
            <person name="Huang K."/>
            <person name="Tropini C."/>
            <person name="Ng K."/>
            <person name="Yu B."/>
        </authorList>
    </citation>
    <scope>NUCLEOTIDE SEQUENCE</scope>
    <source>
        <strain evidence="1">NM73_A23</strain>
    </source>
</reference>
<organism evidence="1 2">
    <name type="scientific">Palleniella muris</name>
    <dbReference type="NCBI Taxonomy" id="3038145"/>
    <lineage>
        <taxon>Bacteria</taxon>
        <taxon>Pseudomonadati</taxon>
        <taxon>Bacteroidota</taxon>
        <taxon>Bacteroidia</taxon>
        <taxon>Bacteroidales</taxon>
        <taxon>Prevotellaceae</taxon>
        <taxon>Palleniella</taxon>
    </lineage>
</organism>
<sequence length="186" mass="21096">MKYALTGGIGSGKSYVCRKLKEYGVEVFDCDASAKRLMRSCHKLQEQLSEAVGQDVFPDGQLDKAALAQFLLASEENTKVINGIVHPAVAKDFRSSGMQWMESAILFEADFRHNVDKVICVSAPLETRVERVMERDGISREKALEWINRQMSQEEKERLSDYVIVNDGTADLDRQLEELLEKIKHE</sequence>
<evidence type="ECO:0000313" key="1">
    <source>
        <dbReference type="EMBL" id="TGX83046.1"/>
    </source>
</evidence>
<keyword evidence="1" id="KW-0418">Kinase</keyword>
<gene>
    <name evidence="1" type="ORF">E5358_05155</name>
</gene>
<accession>A0AC61QS24</accession>